<dbReference type="InterPro" id="IPR005334">
    <property type="entry name" value="Tctex-1-like"/>
</dbReference>
<gene>
    <name evidence="2" type="ORF">HAND00432_LOCUS18292</name>
    <name evidence="1" type="ORF">HAND1043_LOCUS7979</name>
</gene>
<dbReference type="InterPro" id="IPR038586">
    <property type="entry name" value="Tctex-1-like_sf"/>
</dbReference>
<dbReference type="EMBL" id="HBFX01030343">
    <property type="protein sequence ID" value="CAD8966997.1"/>
    <property type="molecule type" value="Transcribed_RNA"/>
</dbReference>
<organism evidence="2">
    <name type="scientific">Hemiselmis andersenii</name>
    <name type="common">Cryptophyte alga</name>
    <dbReference type="NCBI Taxonomy" id="464988"/>
    <lineage>
        <taxon>Eukaryota</taxon>
        <taxon>Cryptophyceae</taxon>
        <taxon>Cryptomonadales</taxon>
        <taxon>Hemiselmidaceae</taxon>
        <taxon>Hemiselmis</taxon>
    </lineage>
</organism>
<dbReference type="GO" id="GO:0007018">
    <property type="term" value="P:microtubule-based movement"/>
    <property type="evidence" value="ECO:0007669"/>
    <property type="project" value="TreeGrafter"/>
</dbReference>
<dbReference type="EMBL" id="HBFK01013315">
    <property type="protein sequence ID" value="CAD8741487.1"/>
    <property type="molecule type" value="Transcribed_RNA"/>
</dbReference>
<accession>A0A6U4PKV1</accession>
<dbReference type="Gene3D" id="3.30.1140.40">
    <property type="entry name" value="Tctex-1"/>
    <property type="match status" value="1"/>
</dbReference>
<sequence>MDTFNDETVFEKEQCINILKEVTEETLAQQQYSHAKVGQWISEICEKSNKQLVQLGKPFKYVVTCVIMQRNGAGLHTASSCFWDSSNDGSATFRYEEKTMYCLCTCFALAV</sequence>
<evidence type="ECO:0000313" key="2">
    <source>
        <dbReference type="EMBL" id="CAD8966997.1"/>
    </source>
</evidence>
<dbReference type="CDD" id="cd21455">
    <property type="entry name" value="DLC-like_DYNLT1_DYNLT3"/>
    <property type="match status" value="1"/>
</dbReference>
<dbReference type="PANTHER" id="PTHR21255:SF4">
    <property type="entry name" value="DYNEIN LIGHT CHAIN TCTEX-TYPE"/>
    <property type="match status" value="1"/>
</dbReference>
<dbReference type="PANTHER" id="PTHR21255">
    <property type="entry name" value="T-COMPLEX-ASSOCIATED-TESTIS-EXPRESSED 1/ DYNEIN LIGHT CHAIN"/>
    <property type="match status" value="1"/>
</dbReference>
<proteinExistence type="predicted"/>
<dbReference type="GO" id="GO:0005868">
    <property type="term" value="C:cytoplasmic dynein complex"/>
    <property type="evidence" value="ECO:0007669"/>
    <property type="project" value="TreeGrafter"/>
</dbReference>
<dbReference type="AlphaFoldDB" id="A0A6U4PKV1"/>
<dbReference type="Pfam" id="PF03645">
    <property type="entry name" value="Tctex-1"/>
    <property type="match status" value="1"/>
</dbReference>
<evidence type="ECO:0000313" key="1">
    <source>
        <dbReference type="EMBL" id="CAD8741487.1"/>
    </source>
</evidence>
<name>A0A6U4PKV1_HEMAN</name>
<dbReference type="GO" id="GO:0045505">
    <property type="term" value="F:dynein intermediate chain binding"/>
    <property type="evidence" value="ECO:0007669"/>
    <property type="project" value="TreeGrafter"/>
</dbReference>
<dbReference type="GO" id="GO:0005737">
    <property type="term" value="C:cytoplasm"/>
    <property type="evidence" value="ECO:0007669"/>
    <property type="project" value="TreeGrafter"/>
</dbReference>
<protein>
    <submittedName>
        <fullName evidence="2">Uncharacterized protein</fullName>
    </submittedName>
</protein>
<reference evidence="2" key="1">
    <citation type="submission" date="2021-01" db="EMBL/GenBank/DDBJ databases">
        <authorList>
            <person name="Corre E."/>
            <person name="Pelletier E."/>
            <person name="Niang G."/>
            <person name="Scheremetjew M."/>
            <person name="Finn R."/>
            <person name="Kale V."/>
            <person name="Holt S."/>
            <person name="Cochrane G."/>
            <person name="Meng A."/>
            <person name="Brown T."/>
            <person name="Cohen L."/>
        </authorList>
    </citation>
    <scope>NUCLEOTIDE SEQUENCE</scope>
    <source>
        <strain evidence="1">CCMP441</strain>
        <strain evidence="2">CCMP644</strain>
    </source>
</reference>